<evidence type="ECO:0000259" key="2">
    <source>
        <dbReference type="Pfam" id="PF00892"/>
    </source>
</evidence>
<feature type="domain" description="EamA" evidence="2">
    <location>
        <begin position="2"/>
        <end position="57"/>
    </location>
</feature>
<reference evidence="3" key="1">
    <citation type="journal article" date="2013" name="Environ. Microbiol.">
        <title>Microbiota from the distal guts of lean and obese adolescents exhibit partial functional redundancy besides clear differences in community structure.</title>
        <authorList>
            <person name="Ferrer M."/>
            <person name="Ruiz A."/>
            <person name="Lanza F."/>
            <person name="Haange S.B."/>
            <person name="Oberbach A."/>
            <person name="Till H."/>
            <person name="Bargiela R."/>
            <person name="Campoy C."/>
            <person name="Segura M.T."/>
            <person name="Richter M."/>
            <person name="von Bergen M."/>
            <person name="Seifert J."/>
            <person name="Suarez A."/>
        </authorList>
    </citation>
    <scope>NUCLEOTIDE SEQUENCE</scope>
</reference>
<keyword evidence="1" id="KW-0812">Transmembrane</keyword>
<proteinExistence type="predicted"/>
<gene>
    <name evidence="3" type="ORF">LEA_20496</name>
</gene>
<dbReference type="GO" id="GO:0016020">
    <property type="term" value="C:membrane"/>
    <property type="evidence" value="ECO:0007669"/>
    <property type="project" value="InterPro"/>
</dbReference>
<dbReference type="AlphaFoldDB" id="K1SBI3"/>
<organism evidence="3">
    <name type="scientific">human gut metagenome</name>
    <dbReference type="NCBI Taxonomy" id="408170"/>
    <lineage>
        <taxon>unclassified sequences</taxon>
        <taxon>metagenomes</taxon>
        <taxon>organismal metagenomes</taxon>
    </lineage>
</organism>
<dbReference type="Pfam" id="PF00892">
    <property type="entry name" value="EamA"/>
    <property type="match status" value="1"/>
</dbReference>
<dbReference type="Gene3D" id="1.10.3730.20">
    <property type="match status" value="1"/>
</dbReference>
<dbReference type="EMBL" id="AJWY01014086">
    <property type="protein sequence ID" value="EKC44771.1"/>
    <property type="molecule type" value="Genomic_DNA"/>
</dbReference>
<evidence type="ECO:0000256" key="1">
    <source>
        <dbReference type="SAM" id="Phobius"/>
    </source>
</evidence>
<feature type="transmembrane region" description="Helical" evidence="1">
    <location>
        <begin position="6"/>
        <end position="31"/>
    </location>
</feature>
<keyword evidence="1" id="KW-0472">Membrane</keyword>
<dbReference type="InterPro" id="IPR000620">
    <property type="entry name" value="EamA_dom"/>
</dbReference>
<keyword evidence="1" id="KW-1133">Transmembrane helix</keyword>
<evidence type="ECO:0000313" key="3">
    <source>
        <dbReference type="EMBL" id="EKC44771.1"/>
    </source>
</evidence>
<feature type="non-terminal residue" evidence="3">
    <location>
        <position position="113"/>
    </location>
</feature>
<accession>K1SBI3</accession>
<comment type="caution">
    <text evidence="3">The sequence shown here is derived from an EMBL/GenBank/DDBJ whole genome shotgun (WGS) entry which is preliminary data.</text>
</comment>
<feature type="transmembrane region" description="Helical" evidence="1">
    <location>
        <begin position="72"/>
        <end position="89"/>
    </location>
</feature>
<dbReference type="SUPFAM" id="SSF103481">
    <property type="entry name" value="Multidrug resistance efflux transporter EmrE"/>
    <property type="match status" value="1"/>
</dbReference>
<dbReference type="InterPro" id="IPR037185">
    <property type="entry name" value="EmrE-like"/>
</dbReference>
<sequence length="113" mass="12138">MTLFEAYRYTTVAVATLCTYLNPIIIVFGAAILMHEQLTARKLLCIAVALIGMVFVSGVADSGLPTAGEAKGILLGLLTAVLYGCIVLSNKQLRDISAYDRTLVQLFITTLVL</sequence>
<feature type="transmembrane region" description="Helical" evidence="1">
    <location>
        <begin position="43"/>
        <end position="60"/>
    </location>
</feature>
<name>K1SBI3_9ZZZZ</name>
<protein>
    <submittedName>
        <fullName evidence="3">Transporter, EamA family</fullName>
    </submittedName>
</protein>